<proteinExistence type="predicted"/>
<keyword evidence="2" id="KW-1185">Reference proteome</keyword>
<comment type="caution">
    <text evidence="1">The sequence shown here is derived from an EMBL/GenBank/DDBJ whole genome shotgun (WGS) entry which is preliminary data.</text>
</comment>
<name>A0ABQ9ZWQ4_9CRUS</name>
<protein>
    <submittedName>
        <fullName evidence="1">Uncharacterized protein</fullName>
    </submittedName>
</protein>
<gene>
    <name evidence="1" type="ORF">OUZ56_032284</name>
</gene>
<organism evidence="1 2">
    <name type="scientific">Daphnia magna</name>
    <dbReference type="NCBI Taxonomy" id="35525"/>
    <lineage>
        <taxon>Eukaryota</taxon>
        <taxon>Metazoa</taxon>
        <taxon>Ecdysozoa</taxon>
        <taxon>Arthropoda</taxon>
        <taxon>Crustacea</taxon>
        <taxon>Branchiopoda</taxon>
        <taxon>Diplostraca</taxon>
        <taxon>Cladocera</taxon>
        <taxon>Anomopoda</taxon>
        <taxon>Daphniidae</taxon>
        <taxon>Daphnia</taxon>
    </lineage>
</organism>
<dbReference type="Gene3D" id="2.60.40.1900">
    <property type="entry name" value="Beta-microseminoprotein (PSP94) domain"/>
    <property type="match status" value="1"/>
</dbReference>
<accession>A0ABQ9ZWQ4</accession>
<reference evidence="1 2" key="1">
    <citation type="journal article" date="2023" name="Nucleic Acids Res.">
        <title>The hologenome of Daphnia magna reveals possible DNA methylation and microbiome-mediated evolution of the host genome.</title>
        <authorList>
            <person name="Chaturvedi A."/>
            <person name="Li X."/>
            <person name="Dhandapani V."/>
            <person name="Marshall H."/>
            <person name="Kissane S."/>
            <person name="Cuenca-Cambronero M."/>
            <person name="Asole G."/>
            <person name="Calvet F."/>
            <person name="Ruiz-Romero M."/>
            <person name="Marangio P."/>
            <person name="Guigo R."/>
            <person name="Rago D."/>
            <person name="Mirbahai L."/>
            <person name="Eastwood N."/>
            <person name="Colbourne J.K."/>
            <person name="Zhou J."/>
            <person name="Mallon E."/>
            <person name="Orsini L."/>
        </authorList>
    </citation>
    <scope>NUCLEOTIDE SEQUENCE [LARGE SCALE GENOMIC DNA]</scope>
    <source>
        <strain evidence="1">LRV0_1</strain>
    </source>
</reference>
<dbReference type="EMBL" id="JAOYFB010000005">
    <property type="protein sequence ID" value="KAK4017337.1"/>
    <property type="molecule type" value="Genomic_DNA"/>
</dbReference>
<sequence length="137" mass="15577">MARRKEKRYTDDSANLTFAELVFAELVDFVFFPNRTYQFGKKPIRQNCLKCRCKASGASCVGFGLTPVEATPNNINLRKRFLHPPPNCSFKVCNKLLHSTFTTQQFQNLFENLAVPSAYHRTAVFKSASCSSVMKIK</sequence>
<evidence type="ECO:0000313" key="2">
    <source>
        <dbReference type="Proteomes" id="UP001234178"/>
    </source>
</evidence>
<evidence type="ECO:0000313" key="1">
    <source>
        <dbReference type="EMBL" id="KAK4017337.1"/>
    </source>
</evidence>
<dbReference type="Proteomes" id="UP001234178">
    <property type="component" value="Unassembled WGS sequence"/>
</dbReference>